<dbReference type="eggNOG" id="COG0298">
    <property type="taxonomic scope" value="Bacteria"/>
</dbReference>
<gene>
    <name evidence="2" type="primary">hypC</name>
    <name evidence="2" type="ordered locus">SULAZ_0750</name>
</gene>
<accession>C1DUE8</accession>
<dbReference type="Proteomes" id="UP000001369">
    <property type="component" value="Chromosome"/>
</dbReference>
<comment type="similarity">
    <text evidence="1">Belongs to the HupF/HypC family.</text>
</comment>
<proteinExistence type="inferred from homology"/>
<name>C1DUE8_SULAA</name>
<dbReference type="NCBIfam" id="TIGR00074">
    <property type="entry name" value="hypC_hupF"/>
    <property type="match status" value="1"/>
</dbReference>
<sequence length="80" mass="9042">MCLSIPSRVEEIFPDETAIVDTMGVKRKVSLHLLPEPVDVGDYVLIHVGYAITKMNEEDALESLKIYEEIVKHLEEESGE</sequence>
<dbReference type="PANTHER" id="PTHR35177">
    <property type="entry name" value="HYDROGENASE MATURATION FACTOR HYBG"/>
    <property type="match status" value="1"/>
</dbReference>
<dbReference type="SUPFAM" id="SSF159127">
    <property type="entry name" value="HupF/HypC-like"/>
    <property type="match status" value="1"/>
</dbReference>
<dbReference type="HOGENOM" id="CLU_159381_2_0_0"/>
<evidence type="ECO:0000313" key="3">
    <source>
        <dbReference type="Proteomes" id="UP000001369"/>
    </source>
</evidence>
<dbReference type="GO" id="GO:0051604">
    <property type="term" value="P:protein maturation"/>
    <property type="evidence" value="ECO:0007669"/>
    <property type="project" value="TreeGrafter"/>
</dbReference>
<dbReference type="RefSeq" id="WP_012673885.1">
    <property type="nucleotide sequence ID" value="NC_012438.1"/>
</dbReference>
<protein>
    <submittedName>
        <fullName evidence="2">Hydrogenase assembly chaperone HypC/HupF</fullName>
    </submittedName>
</protein>
<dbReference type="AlphaFoldDB" id="C1DUE8"/>
<dbReference type="PANTHER" id="PTHR35177:SF2">
    <property type="entry name" value="HYDROGENASE MATURATION FACTOR HYBG"/>
    <property type="match status" value="1"/>
</dbReference>
<reference evidence="2 3" key="1">
    <citation type="journal article" date="2009" name="J. Bacteriol.">
        <title>Complete and draft genome sequences of six members of the Aquificales.</title>
        <authorList>
            <person name="Reysenbach A.L."/>
            <person name="Hamamura N."/>
            <person name="Podar M."/>
            <person name="Griffiths E."/>
            <person name="Ferreira S."/>
            <person name="Hochstein R."/>
            <person name="Heidelberg J."/>
            <person name="Johnson J."/>
            <person name="Mead D."/>
            <person name="Pohorille A."/>
            <person name="Sarmiento M."/>
            <person name="Schweighofer K."/>
            <person name="Seshadri R."/>
            <person name="Voytek M.A."/>
        </authorList>
    </citation>
    <scope>NUCLEOTIDE SEQUENCE [LARGE SCALE GENOMIC DNA]</scope>
    <source>
        <strain evidence="3">Az-Fu1 / DSM 15241 / OCM 825</strain>
    </source>
</reference>
<evidence type="ECO:0000313" key="2">
    <source>
        <dbReference type="EMBL" id="ACN98562.1"/>
    </source>
</evidence>
<dbReference type="STRING" id="204536.SULAZ_0750"/>
<dbReference type="FunFam" id="2.30.30.140:FF:000022">
    <property type="entry name" value="Hydrogenase assembly chaperone HybG"/>
    <property type="match status" value="1"/>
</dbReference>
<evidence type="ECO:0000256" key="1">
    <source>
        <dbReference type="ARBA" id="ARBA00006018"/>
    </source>
</evidence>
<dbReference type="Pfam" id="PF01455">
    <property type="entry name" value="HupF_HypC"/>
    <property type="match status" value="1"/>
</dbReference>
<dbReference type="OrthoDB" id="9806017at2"/>
<dbReference type="EMBL" id="CP001229">
    <property type="protein sequence ID" value="ACN98562.1"/>
    <property type="molecule type" value="Genomic_DNA"/>
</dbReference>
<keyword evidence="3" id="KW-1185">Reference proteome</keyword>
<organism evidence="2 3">
    <name type="scientific">Sulfurihydrogenibium azorense (strain DSM 15241 / OCM 825 / Az-Fu1)</name>
    <dbReference type="NCBI Taxonomy" id="204536"/>
    <lineage>
        <taxon>Bacteria</taxon>
        <taxon>Pseudomonadati</taxon>
        <taxon>Aquificota</taxon>
        <taxon>Aquificia</taxon>
        <taxon>Aquificales</taxon>
        <taxon>Hydrogenothermaceae</taxon>
        <taxon>Sulfurihydrogenibium</taxon>
    </lineage>
</organism>
<dbReference type="GO" id="GO:0005506">
    <property type="term" value="F:iron ion binding"/>
    <property type="evidence" value="ECO:0007669"/>
    <property type="project" value="TreeGrafter"/>
</dbReference>
<dbReference type="PRINTS" id="PR00445">
    <property type="entry name" value="HUPFHYPC"/>
</dbReference>
<dbReference type="GO" id="GO:1902670">
    <property type="term" value="F:carbon dioxide binding"/>
    <property type="evidence" value="ECO:0007669"/>
    <property type="project" value="TreeGrafter"/>
</dbReference>
<dbReference type="InterPro" id="IPR001109">
    <property type="entry name" value="Hydrogenase_HupF/HypC"/>
</dbReference>
<dbReference type="KEGG" id="saf:SULAZ_0750"/>
<dbReference type="Gene3D" id="2.30.30.140">
    <property type="match status" value="1"/>
</dbReference>